<protein>
    <submittedName>
        <fullName evidence="1">Uncharacterized protein</fullName>
    </submittedName>
</protein>
<dbReference type="RefSeq" id="WP_251584587.1">
    <property type="nucleotide sequence ID" value="NZ_JBHTKX010000006.1"/>
</dbReference>
<dbReference type="EMBL" id="JBHTKX010000006">
    <property type="protein sequence ID" value="MFD1131097.1"/>
    <property type="molecule type" value="Genomic_DNA"/>
</dbReference>
<accession>A0ABW3Q1W8</accession>
<comment type="caution">
    <text evidence="1">The sequence shown here is derived from an EMBL/GenBank/DDBJ whole genome shotgun (WGS) entry which is preliminary data.</text>
</comment>
<sequence>MTKHRKRDKQTVWLGDAEFDAELLPALTYFERAGIQTEFSCAGVSLLDEPENHSLYAYITFITSKKTESFIEYSMERMRHRLLVTYEPSRKRYDLSSFFIGHNRRFCTLMNQYAQGFYLSQC</sequence>
<evidence type="ECO:0000313" key="2">
    <source>
        <dbReference type="Proteomes" id="UP001597169"/>
    </source>
</evidence>
<gene>
    <name evidence="1" type="ORF">ACFQ3J_23460</name>
</gene>
<reference evidence="2" key="1">
    <citation type="journal article" date="2019" name="Int. J. Syst. Evol. Microbiol.">
        <title>The Global Catalogue of Microorganisms (GCM) 10K type strain sequencing project: providing services to taxonomists for standard genome sequencing and annotation.</title>
        <authorList>
            <consortium name="The Broad Institute Genomics Platform"/>
            <consortium name="The Broad Institute Genome Sequencing Center for Infectious Disease"/>
            <person name="Wu L."/>
            <person name="Ma J."/>
        </authorList>
    </citation>
    <scope>NUCLEOTIDE SEQUENCE [LARGE SCALE GENOMIC DNA]</scope>
    <source>
        <strain evidence="2">CCUG 53519</strain>
    </source>
</reference>
<organism evidence="1 2">
    <name type="scientific">Paenibacillus provencensis</name>
    <dbReference type="NCBI Taxonomy" id="441151"/>
    <lineage>
        <taxon>Bacteria</taxon>
        <taxon>Bacillati</taxon>
        <taxon>Bacillota</taxon>
        <taxon>Bacilli</taxon>
        <taxon>Bacillales</taxon>
        <taxon>Paenibacillaceae</taxon>
        <taxon>Paenibacillus</taxon>
    </lineage>
</organism>
<evidence type="ECO:0000313" key="1">
    <source>
        <dbReference type="EMBL" id="MFD1131097.1"/>
    </source>
</evidence>
<dbReference type="Proteomes" id="UP001597169">
    <property type="component" value="Unassembled WGS sequence"/>
</dbReference>
<keyword evidence="2" id="KW-1185">Reference proteome</keyword>
<name>A0ABW3Q1W8_9BACL</name>
<proteinExistence type="predicted"/>